<dbReference type="InterPro" id="IPR013783">
    <property type="entry name" value="Ig-like_fold"/>
</dbReference>
<dbReference type="Gene3D" id="3.20.20.80">
    <property type="entry name" value="Glycosidases"/>
    <property type="match status" value="1"/>
</dbReference>
<dbReference type="GeneID" id="93558596"/>
<dbReference type="InterPro" id="IPR006102">
    <property type="entry name" value="Ig-like_GH2"/>
</dbReference>
<gene>
    <name evidence="8" type="ORF">HMPREF9441_03368</name>
</gene>
<name>G5SV49_9BACT</name>
<keyword evidence="4" id="KW-0326">Glycosidase</keyword>
<keyword evidence="2" id="KW-0732">Signal</keyword>
<feature type="domain" description="Glycosyl hydrolases family 2 sugar binding" evidence="7">
    <location>
        <begin position="95"/>
        <end position="191"/>
    </location>
</feature>
<comment type="similarity">
    <text evidence="1">Belongs to the glycosyl hydrolase 2 family.</text>
</comment>
<keyword evidence="9" id="KW-1185">Reference proteome</keyword>
<dbReference type="EMBL" id="AFFY01000054">
    <property type="protein sequence ID" value="EHG98849.1"/>
    <property type="molecule type" value="Genomic_DNA"/>
</dbReference>
<dbReference type="GO" id="GO:0004553">
    <property type="term" value="F:hydrolase activity, hydrolyzing O-glycosyl compounds"/>
    <property type="evidence" value="ECO:0007669"/>
    <property type="project" value="InterPro"/>
</dbReference>
<dbReference type="Pfam" id="PF02836">
    <property type="entry name" value="Glyco_hydro_2_C"/>
    <property type="match status" value="1"/>
</dbReference>
<dbReference type="InterPro" id="IPR006104">
    <property type="entry name" value="Glyco_hydro_2_N"/>
</dbReference>
<proteinExistence type="inferred from homology"/>
<protein>
    <submittedName>
        <fullName evidence="8">Glycosyl hydrolase family 2, sugar binding domain protein</fullName>
    </submittedName>
</protein>
<evidence type="ECO:0000256" key="3">
    <source>
        <dbReference type="ARBA" id="ARBA00022801"/>
    </source>
</evidence>
<dbReference type="GO" id="GO:0005975">
    <property type="term" value="P:carbohydrate metabolic process"/>
    <property type="evidence" value="ECO:0007669"/>
    <property type="project" value="InterPro"/>
</dbReference>
<dbReference type="InterPro" id="IPR013517">
    <property type="entry name" value="FG-GAP"/>
</dbReference>
<feature type="domain" description="Glycoside hydrolase family 2 catalytic" evidence="6">
    <location>
        <begin position="369"/>
        <end position="504"/>
    </location>
</feature>
<dbReference type="Pfam" id="PF02837">
    <property type="entry name" value="Glyco_hydro_2_N"/>
    <property type="match status" value="1"/>
</dbReference>
<reference evidence="8 9" key="1">
    <citation type="submission" date="2011-03" db="EMBL/GenBank/DDBJ databases">
        <authorList>
            <person name="Weinstock G."/>
            <person name="Sodergren E."/>
            <person name="Clifton S."/>
            <person name="Fulton L."/>
            <person name="Fulton B."/>
            <person name="Courtney L."/>
            <person name="Fronick C."/>
            <person name="Harrison M."/>
            <person name="Strong C."/>
            <person name="Farmer C."/>
            <person name="Delahaunty K."/>
            <person name="Markovic C."/>
            <person name="Hall O."/>
            <person name="Minx P."/>
            <person name="Tomlinson C."/>
            <person name="Mitreva M."/>
            <person name="Hou S."/>
            <person name="Chen J."/>
            <person name="Wollam A."/>
            <person name="Pepin K.H."/>
            <person name="Johnson M."/>
            <person name="Bhonagiri V."/>
            <person name="Zhang X."/>
            <person name="Suruliraj S."/>
            <person name="Warren W."/>
            <person name="Chinwalla A."/>
            <person name="Mardis E.R."/>
            <person name="Wilson R.K."/>
        </authorList>
    </citation>
    <scope>NUCLEOTIDE SEQUENCE [LARGE SCALE GENOMIC DNA]</scope>
    <source>
        <strain evidence="8 9">YIT 11840</strain>
    </source>
</reference>
<dbReference type="OrthoDB" id="1047314at2"/>
<feature type="domain" description="Glycoside hydrolase family 2 immunoglobulin-like beta-sandwich" evidence="5">
    <location>
        <begin position="232"/>
        <end position="327"/>
    </location>
</feature>
<evidence type="ECO:0000259" key="6">
    <source>
        <dbReference type="Pfam" id="PF02836"/>
    </source>
</evidence>
<dbReference type="Pfam" id="PF00703">
    <property type="entry name" value="Glyco_hydro_2"/>
    <property type="match status" value="1"/>
</dbReference>
<dbReference type="SUPFAM" id="SSF49303">
    <property type="entry name" value="beta-Galactosidase/glucuronidase domain"/>
    <property type="match status" value="1"/>
</dbReference>
<dbReference type="InterPro" id="IPR028994">
    <property type="entry name" value="Integrin_alpha_N"/>
</dbReference>
<evidence type="ECO:0000256" key="2">
    <source>
        <dbReference type="ARBA" id="ARBA00022729"/>
    </source>
</evidence>
<sequence length="1446" mass="162701">MRGEHDLASIPKITFMKIKHMIAASLLLLTGIQTANAVEWQMKQGPMMTPWSETIDVNNVLGEYPRPQMEREEWLNLNGVWDLRKAVEGEAYQADFTYDKKILVPFPIESALSGIMEESDNQCYWYRRTLTIPESMKGKNILLHFDAVDWEATVYVNGKKVGSHTGGYDPFYFDITSALTDGGEQEIAVYIHDNTGAEGQPKGKQALNKWGCWYTPVSGIWQTVWLEPVNPVHITRLSIEPDVDNSCFKLQVNATGDSEATADIRLSDPDGNTVASLQGVATGTPCTLPVNAPELWSPEHPYLYDLNITLSSGGQQTDAVKSYCGMRKIEVKNVDGTPRIFLNGTQIFQMGPLDQGWWPDGLYTAPSDEALLFDIKAMKELGFNMIRKHIKVEPSRWYMHCDREGILVWQDLPSPNLPEGHEAFARQNFEEEAVRIIDAFENHPSIVQWVVFNEGWGQFDTERMTQVVIDKVSPQSLVCCASGWNDAEIGDIKDSHSYPYPSCPIDQKRACVNGEYGGITLKVPGHIWPGGDFGYTTVETPEDFTVMFNDLADKIKDHYYYGLNAAVYTQLSDVEIEKNGIYTYDRRILKPYSPTGDLKNKILECINMPHSDVKVQTVVSTAKEHKYKWKFITEDNAPRYWFAKEFDDSLWPKGTAAFGRSSVWTTQGIISIPWTTEQIYLRRWFYLGDVTQEMIDCMRFMIYHDDDIFIYINGVWAATKKGSVSNYIPYDISDEARQTLKPNSWNLIAVKCIQTGYDQIVDVGISAFSATDFHYKEVYDEFTNKDFTEFPEPGNPTEPVFEKVKYPVPAEQAATAIVRGQFLHSTDRSDAAWGDYDNDGFLEVTYSGNNEHQRITSRKKFSALYDYQEDGTFKKLDSPFDVVYYACPTWFDYNNDGLMDLFVPGVKSMDYENDLDDVVAYLYENKGIGPDGKYVFEEVNQATPESNLMGISPIYGSLDGGRSRHYVSVGDYDKDGYLDFIIAGLDDYEDTNGITDENGKPVVHHDRRVLYLYKNNKGKGFIRQETPLDGDKPFTGLSRGSVHFADMDNDGWLDIISSGYGPGEGNLRIYWNNGDGTFSENGQYLYGSYDSSCFPCDLNADGWTDIVVTGYSATKGQNAKSFYVYRNKGGRTFEMLDDLFCGFEGVDGATPSFGDVNHDGLPDILAGGHGESHEITTWLYLNRGDFCFKPCGGWYDTASPWTFDRVTHGNNHLIDFDNDGYLDAWNMGWAHSDVCSRECATELYRNTSSDEGAVPNAAPTAPQNLKAVYNQATKMVTFSWDVASDDVTPQEALQYNLYLKKSGSDKFFMTVPADVQTGFIKTGEISGQISTTVYSMYIDDEEATYEWGVQAIDNGKRGGAFTLSRFDPSGSSVEEHVLPGVRIYGANGKLHYHVNESTTLTVMDETGTTISHMTVDDSGTIDIPRCGVYLIKADIGHKTQTFKVVL</sequence>
<dbReference type="Pfam" id="PF13517">
    <property type="entry name" value="FG-GAP_3"/>
    <property type="match status" value="2"/>
</dbReference>
<dbReference type="eggNOG" id="COG4733">
    <property type="taxonomic scope" value="Bacteria"/>
</dbReference>
<evidence type="ECO:0000259" key="7">
    <source>
        <dbReference type="Pfam" id="PF02837"/>
    </source>
</evidence>
<accession>G5SV49</accession>
<dbReference type="SUPFAM" id="SSF51445">
    <property type="entry name" value="(Trans)glycosidases"/>
    <property type="match status" value="1"/>
</dbReference>
<dbReference type="SUPFAM" id="SSF69318">
    <property type="entry name" value="Integrin alpha N-terminal domain"/>
    <property type="match status" value="1"/>
</dbReference>
<evidence type="ECO:0000256" key="4">
    <source>
        <dbReference type="ARBA" id="ARBA00023295"/>
    </source>
</evidence>
<dbReference type="Gene3D" id="2.60.120.260">
    <property type="entry name" value="Galactose-binding domain-like"/>
    <property type="match status" value="1"/>
</dbReference>
<dbReference type="Proteomes" id="UP000003598">
    <property type="component" value="Unassembled WGS sequence"/>
</dbReference>
<dbReference type="STRING" id="762968.HMPREF9441_03368"/>
<dbReference type="RefSeq" id="WP_008622499.1">
    <property type="nucleotide sequence ID" value="NZ_JH376625.1"/>
</dbReference>
<evidence type="ECO:0000259" key="5">
    <source>
        <dbReference type="Pfam" id="PF00703"/>
    </source>
</evidence>
<evidence type="ECO:0000313" key="8">
    <source>
        <dbReference type="EMBL" id="EHG98849.1"/>
    </source>
</evidence>
<dbReference type="InterPro" id="IPR008979">
    <property type="entry name" value="Galactose-bd-like_sf"/>
</dbReference>
<evidence type="ECO:0000256" key="1">
    <source>
        <dbReference type="ARBA" id="ARBA00007401"/>
    </source>
</evidence>
<keyword evidence="3 8" id="KW-0378">Hydrolase</keyword>
<dbReference type="InterPro" id="IPR017853">
    <property type="entry name" value="GH"/>
</dbReference>
<dbReference type="HOGENOM" id="CLU_004726_0_0_10"/>
<evidence type="ECO:0000313" key="9">
    <source>
        <dbReference type="Proteomes" id="UP000003598"/>
    </source>
</evidence>
<dbReference type="Gene3D" id="2.130.10.130">
    <property type="entry name" value="Integrin alpha, N-terminal"/>
    <property type="match status" value="2"/>
</dbReference>
<dbReference type="Gene3D" id="2.60.40.10">
    <property type="entry name" value="Immunoglobulins"/>
    <property type="match status" value="2"/>
</dbReference>
<dbReference type="PANTHER" id="PTHR42732:SF2">
    <property type="entry name" value="BETA-MANNOSIDASE"/>
    <property type="match status" value="1"/>
</dbReference>
<dbReference type="InterPro" id="IPR006103">
    <property type="entry name" value="Glyco_hydro_2_cat"/>
</dbReference>
<organism evidence="8 9">
    <name type="scientific">Paraprevotella clara YIT 11840</name>
    <dbReference type="NCBI Taxonomy" id="762968"/>
    <lineage>
        <taxon>Bacteria</taxon>
        <taxon>Pseudomonadati</taxon>
        <taxon>Bacteroidota</taxon>
        <taxon>Bacteroidia</taxon>
        <taxon>Bacteroidales</taxon>
        <taxon>Prevotellaceae</taxon>
        <taxon>Paraprevotella</taxon>
    </lineage>
</organism>
<comment type="caution">
    <text evidence="8">The sequence shown here is derived from an EMBL/GenBank/DDBJ whole genome shotgun (WGS) entry which is preliminary data.</text>
</comment>
<dbReference type="PATRIC" id="fig|762968.3.peg.2975"/>
<dbReference type="SUPFAM" id="SSF49785">
    <property type="entry name" value="Galactose-binding domain-like"/>
    <property type="match status" value="1"/>
</dbReference>
<dbReference type="InterPro" id="IPR036156">
    <property type="entry name" value="Beta-gal/glucu_dom_sf"/>
</dbReference>
<dbReference type="InterPro" id="IPR051913">
    <property type="entry name" value="GH2_Domain-Containing"/>
</dbReference>
<dbReference type="PANTHER" id="PTHR42732">
    <property type="entry name" value="BETA-GALACTOSIDASE"/>
    <property type="match status" value="1"/>
</dbReference>
<dbReference type="eggNOG" id="COG3250">
    <property type="taxonomic scope" value="Bacteria"/>
</dbReference>